<dbReference type="SMART" id="SM01230">
    <property type="entry name" value="Gln-synt_C"/>
    <property type="match status" value="1"/>
</dbReference>
<evidence type="ECO:0000313" key="15">
    <source>
        <dbReference type="Proteomes" id="UP001519289"/>
    </source>
</evidence>
<evidence type="ECO:0000256" key="8">
    <source>
        <dbReference type="ARBA" id="ARBA00030668"/>
    </source>
</evidence>
<gene>
    <name evidence="14" type="ORF">J2Z79_003521</name>
</gene>
<dbReference type="NCBIfam" id="TIGR00653">
    <property type="entry name" value="GlnA"/>
    <property type="match status" value="1"/>
</dbReference>
<dbReference type="PANTHER" id="PTHR43407:SF1">
    <property type="entry name" value="LENGSIN"/>
    <property type="match status" value="1"/>
</dbReference>
<evidence type="ECO:0000259" key="12">
    <source>
        <dbReference type="PROSITE" id="PS51986"/>
    </source>
</evidence>
<dbReference type="Gene3D" id="3.30.590.10">
    <property type="entry name" value="Glutamine synthetase/guanido kinase, catalytic domain"/>
    <property type="match status" value="1"/>
</dbReference>
<dbReference type="SUPFAM" id="SSF54368">
    <property type="entry name" value="Glutamine synthetase, N-terminal domain"/>
    <property type="match status" value="1"/>
</dbReference>
<organism evidence="14 15">
    <name type="scientific">Symbiobacterium terraclitae</name>
    <dbReference type="NCBI Taxonomy" id="557451"/>
    <lineage>
        <taxon>Bacteria</taxon>
        <taxon>Bacillati</taxon>
        <taxon>Bacillota</taxon>
        <taxon>Clostridia</taxon>
        <taxon>Eubacteriales</taxon>
        <taxon>Symbiobacteriaceae</taxon>
        <taxon>Symbiobacterium</taxon>
    </lineage>
</organism>
<dbReference type="PROSITE" id="PS00180">
    <property type="entry name" value="GLNA_1"/>
    <property type="match status" value="1"/>
</dbReference>
<comment type="catalytic activity">
    <reaction evidence="9">
        <text>L-glutamate + NH4(+) + ATP = L-glutamine + ADP + phosphate + H(+)</text>
        <dbReference type="Rhea" id="RHEA:16169"/>
        <dbReference type="ChEBI" id="CHEBI:15378"/>
        <dbReference type="ChEBI" id="CHEBI:28938"/>
        <dbReference type="ChEBI" id="CHEBI:29985"/>
        <dbReference type="ChEBI" id="CHEBI:30616"/>
        <dbReference type="ChEBI" id="CHEBI:43474"/>
        <dbReference type="ChEBI" id="CHEBI:58359"/>
        <dbReference type="ChEBI" id="CHEBI:456216"/>
        <dbReference type="EC" id="6.3.1.2"/>
    </reaction>
</comment>
<keyword evidence="15" id="KW-1185">Reference proteome</keyword>
<dbReference type="EC" id="6.3.1.2" evidence="2"/>
<evidence type="ECO:0000256" key="4">
    <source>
        <dbReference type="ARBA" id="ARBA00022598"/>
    </source>
</evidence>
<dbReference type="InterPro" id="IPR008146">
    <property type="entry name" value="Gln_synth_cat_dom"/>
</dbReference>
<evidence type="ECO:0000256" key="3">
    <source>
        <dbReference type="ARBA" id="ARBA00021364"/>
    </source>
</evidence>
<comment type="caution">
    <text evidence="14">The sequence shown here is derived from an EMBL/GenBank/DDBJ whole genome shotgun (WGS) entry which is preliminary data.</text>
</comment>
<dbReference type="InterPro" id="IPR027302">
    <property type="entry name" value="Gln_synth_N_conserv_site"/>
</dbReference>
<dbReference type="Proteomes" id="UP001519289">
    <property type="component" value="Unassembled WGS sequence"/>
</dbReference>
<accession>A0ABS4JX10</accession>
<dbReference type="InterPro" id="IPR014746">
    <property type="entry name" value="Gln_synth/guanido_kin_cat_dom"/>
</dbReference>
<evidence type="ECO:0000256" key="7">
    <source>
        <dbReference type="ARBA" id="ARBA00030136"/>
    </source>
</evidence>
<name>A0ABS4JX10_9FIRM</name>
<dbReference type="InterPro" id="IPR008147">
    <property type="entry name" value="Gln_synt_N"/>
</dbReference>
<evidence type="ECO:0000256" key="11">
    <source>
        <dbReference type="RuleBase" id="RU000384"/>
    </source>
</evidence>
<comment type="similarity">
    <text evidence="1 10 11">Belongs to the glutamine synthetase family.</text>
</comment>
<reference evidence="14 15" key="1">
    <citation type="submission" date="2021-03" db="EMBL/GenBank/DDBJ databases">
        <title>Genomic Encyclopedia of Type Strains, Phase IV (KMG-IV): sequencing the most valuable type-strain genomes for metagenomic binning, comparative biology and taxonomic classification.</title>
        <authorList>
            <person name="Goeker M."/>
        </authorList>
    </citation>
    <scope>NUCLEOTIDE SEQUENCE [LARGE SCALE GENOMIC DNA]</scope>
    <source>
        <strain evidence="14 15">DSM 27138</strain>
    </source>
</reference>
<dbReference type="GO" id="GO:0004356">
    <property type="term" value="F:glutamine synthetase activity"/>
    <property type="evidence" value="ECO:0007669"/>
    <property type="project" value="UniProtKB-EC"/>
</dbReference>
<dbReference type="InterPro" id="IPR036651">
    <property type="entry name" value="Gln_synt_N_sf"/>
</dbReference>
<dbReference type="InterPro" id="IPR004809">
    <property type="entry name" value="Gln_synth_I"/>
</dbReference>
<evidence type="ECO:0000256" key="1">
    <source>
        <dbReference type="ARBA" id="ARBA00009897"/>
    </source>
</evidence>
<dbReference type="PROSITE" id="PS51987">
    <property type="entry name" value="GS_CATALYTIC"/>
    <property type="match status" value="1"/>
</dbReference>
<evidence type="ECO:0000256" key="5">
    <source>
        <dbReference type="ARBA" id="ARBA00022741"/>
    </source>
</evidence>
<evidence type="ECO:0000259" key="13">
    <source>
        <dbReference type="PROSITE" id="PS51987"/>
    </source>
</evidence>
<dbReference type="RefSeq" id="WP_209468167.1">
    <property type="nucleotide sequence ID" value="NZ_JAGGLG010000046.1"/>
</dbReference>
<proteinExistence type="inferred from homology"/>
<dbReference type="Pfam" id="PF00120">
    <property type="entry name" value="Gln-synt_C"/>
    <property type="match status" value="1"/>
</dbReference>
<evidence type="ECO:0000256" key="10">
    <source>
        <dbReference type="PROSITE-ProRule" id="PRU01330"/>
    </source>
</evidence>
<evidence type="ECO:0000256" key="2">
    <source>
        <dbReference type="ARBA" id="ARBA00012937"/>
    </source>
</evidence>
<evidence type="ECO:0000256" key="6">
    <source>
        <dbReference type="ARBA" id="ARBA00022840"/>
    </source>
</evidence>
<dbReference type="Pfam" id="PF03951">
    <property type="entry name" value="Gln-synt_N"/>
    <property type="match status" value="1"/>
</dbReference>
<keyword evidence="6" id="KW-0067">ATP-binding</keyword>
<dbReference type="SUPFAM" id="SSF55931">
    <property type="entry name" value="Glutamine synthetase/guanido kinase"/>
    <property type="match status" value="1"/>
</dbReference>
<feature type="domain" description="GS catalytic" evidence="13">
    <location>
        <begin position="105"/>
        <end position="474"/>
    </location>
</feature>
<keyword evidence="4 14" id="KW-0436">Ligase</keyword>
<evidence type="ECO:0000256" key="9">
    <source>
        <dbReference type="ARBA" id="ARBA00049436"/>
    </source>
</evidence>
<dbReference type="Gene3D" id="3.10.20.70">
    <property type="entry name" value="Glutamine synthetase, N-terminal domain"/>
    <property type="match status" value="1"/>
</dbReference>
<evidence type="ECO:0000313" key="14">
    <source>
        <dbReference type="EMBL" id="MBP2020067.1"/>
    </source>
</evidence>
<dbReference type="EMBL" id="JAGGLG010000046">
    <property type="protein sequence ID" value="MBP2020067.1"/>
    <property type="molecule type" value="Genomic_DNA"/>
</dbReference>
<sequence>MSQVERVLGMIAEQGIQMIDVKFVDVPGMLHHLTIPAAVIDAEQLTGGFAFDGSSIRGFRGIAESDMVLLPDLNTAVYDPFVEGPTLSLFVDVKEPGLKEYSRDPRGVARRAERYLRETGIADVSYWGPELEFFIFDSVRFQTGPDASFYYIESGEAHWNLGRGDLPNNGYKVKYQQGYFRALPIDDQTNIRTAMTQQLQAMGFVVERHHHEVASAGQNEINFRFSTLVDAADKAALYKYVVKNVARSYGKTVTFMPKPLYRNSGSGMHTNQSLAKDGVNLFYDPNGYANLSRLALWYIGGLLYHAPALLAITNPTTNSYKRLVPGYEAPVNLVFSKANRSAAIRIPSNFATPKTTRIEFRTPDPMANPYLAFAAQLMAGLDGIRRRIDPTEAGFGPVDVDIHHLPADVLATMKTAPASLREAVNALKEDHEFLLEGGVFTKDLIETFIAMKEDEIHALETRPQPVEFEMYFDH</sequence>
<keyword evidence="5" id="KW-0547">Nucleotide-binding</keyword>
<dbReference type="PROSITE" id="PS51986">
    <property type="entry name" value="GS_BETA_GRASP"/>
    <property type="match status" value="1"/>
</dbReference>
<dbReference type="PANTHER" id="PTHR43407">
    <property type="entry name" value="GLUTAMINE SYNTHETASE"/>
    <property type="match status" value="1"/>
</dbReference>
<protein>
    <recommendedName>
        <fullName evidence="3">Glutamine synthetase</fullName>
        <ecNumber evidence="2">6.3.1.2</ecNumber>
    </recommendedName>
    <alternativeName>
        <fullName evidence="8">Glutamate--ammonia ligase</fullName>
    </alternativeName>
    <alternativeName>
        <fullName evidence="7">Glutamine synthetase I alpha</fullName>
    </alternativeName>
</protein>
<feature type="domain" description="GS beta-grasp" evidence="12">
    <location>
        <begin position="14"/>
        <end position="98"/>
    </location>
</feature>